<evidence type="ECO:0000256" key="3">
    <source>
        <dbReference type="ARBA" id="ARBA00022840"/>
    </source>
</evidence>
<evidence type="ECO:0000256" key="4">
    <source>
        <dbReference type="ARBA" id="ARBA00041448"/>
    </source>
</evidence>
<keyword evidence="3" id="KW-0067">ATP-binding</keyword>
<accession>A0ABP0HWB7</accession>
<dbReference type="PANTHER" id="PTHR12241:SF145">
    <property type="entry name" value="TUBULIN POLYGLUTAMYLASE TTLL5"/>
    <property type="match status" value="1"/>
</dbReference>
<evidence type="ECO:0000256" key="5">
    <source>
        <dbReference type="ARBA" id="ARBA00049274"/>
    </source>
</evidence>
<dbReference type="Pfam" id="PF03133">
    <property type="entry name" value="TTL"/>
    <property type="match status" value="1"/>
</dbReference>
<reference evidence="6 7" key="1">
    <citation type="submission" date="2024-02" db="EMBL/GenBank/DDBJ databases">
        <authorList>
            <person name="Chen Y."/>
            <person name="Shah S."/>
            <person name="Dougan E. K."/>
            <person name="Thang M."/>
            <person name="Chan C."/>
        </authorList>
    </citation>
    <scope>NUCLEOTIDE SEQUENCE [LARGE SCALE GENOMIC DNA]</scope>
</reference>
<evidence type="ECO:0000313" key="6">
    <source>
        <dbReference type="EMBL" id="CAK8993744.1"/>
    </source>
</evidence>
<dbReference type="Proteomes" id="UP001642484">
    <property type="component" value="Unassembled WGS sequence"/>
</dbReference>
<dbReference type="PROSITE" id="PS51221">
    <property type="entry name" value="TTL"/>
    <property type="match status" value="1"/>
</dbReference>
<name>A0ABP0HWB7_9DINO</name>
<evidence type="ECO:0000256" key="1">
    <source>
        <dbReference type="ARBA" id="ARBA00022598"/>
    </source>
</evidence>
<proteinExistence type="predicted"/>
<dbReference type="EMBL" id="CAXAMN010001325">
    <property type="protein sequence ID" value="CAK8993744.1"/>
    <property type="molecule type" value="Genomic_DNA"/>
</dbReference>
<protein>
    <recommendedName>
        <fullName evidence="4">Tubulin--tyrosine ligase-like protein 5</fullName>
    </recommendedName>
</protein>
<evidence type="ECO:0000313" key="7">
    <source>
        <dbReference type="Proteomes" id="UP001642484"/>
    </source>
</evidence>
<dbReference type="PANTHER" id="PTHR12241">
    <property type="entry name" value="TUBULIN POLYGLUTAMYLASE"/>
    <property type="match status" value="1"/>
</dbReference>
<keyword evidence="2" id="KW-0547">Nucleotide-binding</keyword>
<dbReference type="Gene3D" id="3.30.470.20">
    <property type="entry name" value="ATP-grasp fold, B domain"/>
    <property type="match status" value="1"/>
</dbReference>
<dbReference type="SUPFAM" id="SSF56059">
    <property type="entry name" value="Glutathione synthetase ATP-binding domain-like"/>
    <property type="match status" value="1"/>
</dbReference>
<comment type="catalytic activity">
    <reaction evidence="5">
        <text>L-glutamyl-[protein] + L-glutamate + ATP = gamma-L-glutamyl-L-glutamyl-[protein] + ADP + phosphate + H(+)</text>
        <dbReference type="Rhea" id="RHEA:60144"/>
        <dbReference type="Rhea" id="RHEA-COMP:10208"/>
        <dbReference type="Rhea" id="RHEA-COMP:15517"/>
        <dbReference type="ChEBI" id="CHEBI:15378"/>
        <dbReference type="ChEBI" id="CHEBI:29973"/>
        <dbReference type="ChEBI" id="CHEBI:29985"/>
        <dbReference type="ChEBI" id="CHEBI:30616"/>
        <dbReference type="ChEBI" id="CHEBI:43474"/>
        <dbReference type="ChEBI" id="CHEBI:143622"/>
        <dbReference type="ChEBI" id="CHEBI:456216"/>
    </reaction>
    <physiologicalReaction direction="left-to-right" evidence="5">
        <dbReference type="Rhea" id="RHEA:60145"/>
    </physiologicalReaction>
</comment>
<dbReference type="InterPro" id="IPR004344">
    <property type="entry name" value="TTL/TTLL_fam"/>
</dbReference>
<keyword evidence="7" id="KW-1185">Reference proteome</keyword>
<evidence type="ECO:0000256" key="2">
    <source>
        <dbReference type="ARBA" id="ARBA00022741"/>
    </source>
</evidence>
<comment type="caution">
    <text evidence="6">The sequence shown here is derived from an EMBL/GenBank/DDBJ whole genome shotgun (WGS) entry which is preliminary data.</text>
</comment>
<organism evidence="6 7">
    <name type="scientific">Durusdinium trenchii</name>
    <dbReference type="NCBI Taxonomy" id="1381693"/>
    <lineage>
        <taxon>Eukaryota</taxon>
        <taxon>Sar</taxon>
        <taxon>Alveolata</taxon>
        <taxon>Dinophyceae</taxon>
        <taxon>Suessiales</taxon>
        <taxon>Symbiodiniaceae</taxon>
        <taxon>Durusdinium</taxon>
    </lineage>
</organism>
<sequence length="431" mass="46714">MVSLRGAPTRDGQWPAFQIARQARRRCVLLAHQPGAPSAQHATKLSPLASPLFFVEANYTGAGASAERLILSVLESFGVSRASVPEGARLVWANCFEAKLWASAGHCFINHFPRSVELSHKHRLCATLRLQRCLPRSFVLPKERFEFLQAASPGTHWIVKPGRGGGGRGVQVFQRGASPEAEEELLESIGTSCPAVVSQYVEKPLLVEGKKVDLRLYVLVTSFGQAGQAAEAGTCQAYLFNEGLVRFASEAFTMSAAQLGNPCVHLTNNEVNAKHAKQNGPGQANCGNWRLSKLLKWLKDSTAFAPDNVEALWPRIRALVWEVLEAARPTIAQAVAQLPVTDRCFELFGFDVLVDDALRPWLCEVNSLPSLGIGGAADLEVDRAMLLNLFEILWKDISASTVGDGEALQVERFESLGAGETTAADCAEKGA</sequence>
<keyword evidence="1" id="KW-0436">Ligase</keyword>
<gene>
    <name evidence="6" type="ORF">CCMP2556_LOCUS3360</name>
</gene>